<evidence type="ECO:0000313" key="2">
    <source>
        <dbReference type="Proteomes" id="UP000537592"/>
    </source>
</evidence>
<sequence length="169" mass="19189">MTQITDWLRAKAHGFNHLSNEEVSAISDFSLLWALFESRLLNTEGSARSISDMVDDWQKDGTLDAPSFDPELGYFRQRYFANGAFTGHFDHLHLRKNDQEPLIRAVIDGSDNDPRDRVAAVLIIILRYRNNLFHGVKWQYKLAGQLGNFTAANTALMKVLDRHGALLEG</sequence>
<reference evidence="1 2" key="1">
    <citation type="submission" date="2020-08" db="EMBL/GenBank/DDBJ databases">
        <title>Genomic Encyclopedia of Type Strains, Phase IV (KMG-IV): sequencing the most valuable type-strain genomes for metagenomic binning, comparative biology and taxonomic classification.</title>
        <authorList>
            <person name="Goeker M."/>
        </authorList>
    </citation>
    <scope>NUCLEOTIDE SEQUENCE [LARGE SCALE GENOMIC DNA]</scope>
    <source>
        <strain evidence="1 2">DSM 28760</strain>
    </source>
</reference>
<dbReference type="RefSeq" id="WP_183750691.1">
    <property type="nucleotide sequence ID" value="NZ_JACICC010000001.1"/>
</dbReference>
<dbReference type="Proteomes" id="UP000537592">
    <property type="component" value="Unassembled WGS sequence"/>
</dbReference>
<accession>A0A7W6EFE5</accession>
<protein>
    <submittedName>
        <fullName evidence="1">Uncharacterized protein</fullName>
    </submittedName>
</protein>
<evidence type="ECO:0000313" key="1">
    <source>
        <dbReference type="EMBL" id="MBB3808731.1"/>
    </source>
</evidence>
<comment type="caution">
    <text evidence="1">The sequence shown here is derived from an EMBL/GenBank/DDBJ whole genome shotgun (WGS) entry which is preliminary data.</text>
</comment>
<name>A0A7W6EFE5_9HYPH</name>
<organism evidence="1 2">
    <name type="scientific">Pseudochelatococcus contaminans</name>
    <dbReference type="NCBI Taxonomy" id="1538103"/>
    <lineage>
        <taxon>Bacteria</taxon>
        <taxon>Pseudomonadati</taxon>
        <taxon>Pseudomonadota</taxon>
        <taxon>Alphaproteobacteria</taxon>
        <taxon>Hyphomicrobiales</taxon>
        <taxon>Chelatococcaceae</taxon>
        <taxon>Pseudochelatococcus</taxon>
    </lineage>
</organism>
<gene>
    <name evidence="1" type="ORF">FHS81_000785</name>
</gene>
<dbReference type="AlphaFoldDB" id="A0A7W6EFE5"/>
<proteinExistence type="predicted"/>
<keyword evidence="2" id="KW-1185">Reference proteome</keyword>
<dbReference type="EMBL" id="JACICC010000001">
    <property type="protein sequence ID" value="MBB3808731.1"/>
    <property type="molecule type" value="Genomic_DNA"/>
</dbReference>